<dbReference type="EMBL" id="CDMG01000009">
    <property type="protein sequence ID" value="CRF52731.1"/>
    <property type="molecule type" value="Genomic_DNA"/>
</dbReference>
<dbReference type="Proteomes" id="UP000041394">
    <property type="component" value="Unassembled WGS sequence"/>
</dbReference>
<dbReference type="OrthoDB" id="5322202at2"/>
<sequence length="213" mass="23623">MWRWVFLIGLFCGCNSVFSPFSLNLSYPLSPSKPNPALKPLFLSPPDVVFNAEFVPAYDQAQFTKALQKATIGILQHLGYPLSPQGYNTNLQAQIGLAFKNTPKDLKDIAKMLKESHNDSLDPSRVLQMLEAKSDLTLRLCAKDTPKCLSHISVQIKQPILRANPLDSDPNERSGPNANYNHALNLALNKLFTKSMQALQNDLAGGQTFILNQ</sequence>
<dbReference type="Proteomes" id="UP000038622">
    <property type="component" value="Unassembled WGS sequence"/>
</dbReference>
<dbReference type="STRING" id="1578720.HAL011_14350"/>
<reference evidence="5" key="2">
    <citation type="submission" date="2014-12" db="EMBL/GenBank/DDBJ databases">
        <authorList>
            <person name="Smet A."/>
        </authorList>
    </citation>
    <scope>NUCLEOTIDE SEQUENCE [LARGE SCALE GENOMIC DNA]</scope>
</reference>
<evidence type="ECO:0000313" key="6">
    <source>
        <dbReference type="Proteomes" id="UP000041394"/>
    </source>
</evidence>
<reference evidence="6 7" key="3">
    <citation type="submission" date="2014-12" db="EMBL/GenBank/DDBJ databases">
        <authorList>
            <person name="Jaenicke S."/>
        </authorList>
    </citation>
    <scope>NUCLEOTIDE SEQUENCE [LARGE SCALE GENOMIC DNA]</scope>
</reference>
<keyword evidence="5" id="KW-1185">Reference proteome</keyword>
<dbReference type="RefSeq" id="WP_053941237.1">
    <property type="nucleotide sequence ID" value="NZ_CDMG01000009.1"/>
</dbReference>
<evidence type="ECO:0000313" key="7">
    <source>
        <dbReference type="Proteomes" id="UP000043437"/>
    </source>
</evidence>
<reference evidence="2" key="1">
    <citation type="submission" date="2014-12" db="EMBL/GenBank/DDBJ databases">
        <title>Whole genome sequences of four Staphylococcus schleiferi canine isolates.</title>
        <authorList>
            <person name="Misic A.M."/>
            <person name="Cain C."/>
            <person name="Morris D.O."/>
            <person name="Rankin S."/>
            <person name="Beiting D."/>
        </authorList>
    </citation>
    <scope>NUCLEOTIDE SEQUENCE</scope>
    <source>
        <strain evidence="1">ASB11</strain>
        <strain evidence="2">ASB13</strain>
        <strain evidence="4">ASB7</strain>
        <strain evidence="3">ASB9</strain>
    </source>
</reference>
<dbReference type="GeneID" id="82132130"/>
<dbReference type="EMBL" id="CDMH01000038">
    <property type="protein sequence ID" value="CRF42619.1"/>
    <property type="molecule type" value="Genomic_DNA"/>
</dbReference>
<evidence type="ECO:0000313" key="2">
    <source>
        <dbReference type="EMBL" id="CRF42619.1"/>
    </source>
</evidence>
<evidence type="ECO:0000313" key="3">
    <source>
        <dbReference type="EMBL" id="CRF44147.1"/>
    </source>
</evidence>
<dbReference type="Proteomes" id="UP000045175">
    <property type="component" value="Unassembled WGS sequence"/>
</dbReference>
<proteinExistence type="predicted"/>
<dbReference type="EMBL" id="CDML01000048">
    <property type="protein sequence ID" value="CRF41627.1"/>
    <property type="molecule type" value="Genomic_DNA"/>
</dbReference>
<dbReference type="EMBL" id="CDMN01000028">
    <property type="protein sequence ID" value="CRF44147.1"/>
    <property type="molecule type" value="Genomic_DNA"/>
</dbReference>
<gene>
    <name evidence="1" type="ORF">HAL011_14350</name>
    <name evidence="2" type="ORF">HAL013_08140</name>
    <name evidence="4" type="ORF">HAL07_11960</name>
    <name evidence="3" type="ORF">HAL09_07170</name>
</gene>
<evidence type="ECO:0000313" key="8">
    <source>
        <dbReference type="Proteomes" id="UP000045175"/>
    </source>
</evidence>
<name>A0A0K2XD14_9HELI</name>
<dbReference type="AlphaFoldDB" id="A0A0K2XD14"/>
<evidence type="ECO:0000313" key="4">
    <source>
        <dbReference type="EMBL" id="CRF52731.1"/>
    </source>
</evidence>
<accession>A0A0K2XD14</accession>
<organism evidence="2 8">
    <name type="scientific">Helicobacter ailurogastricus</name>
    <dbReference type="NCBI Taxonomy" id="1578720"/>
    <lineage>
        <taxon>Bacteria</taxon>
        <taxon>Pseudomonadati</taxon>
        <taxon>Campylobacterota</taxon>
        <taxon>Epsilonproteobacteria</taxon>
        <taxon>Campylobacterales</taxon>
        <taxon>Helicobacteraceae</taxon>
        <taxon>Helicobacter</taxon>
    </lineage>
</organism>
<protein>
    <submittedName>
        <fullName evidence="4">Putative</fullName>
    </submittedName>
</protein>
<evidence type="ECO:0000313" key="5">
    <source>
        <dbReference type="Proteomes" id="UP000038622"/>
    </source>
</evidence>
<evidence type="ECO:0000313" key="1">
    <source>
        <dbReference type="EMBL" id="CRF41627.1"/>
    </source>
</evidence>
<dbReference type="Proteomes" id="UP000043437">
    <property type="component" value="Unassembled WGS sequence"/>
</dbReference>